<keyword evidence="4" id="KW-0206">Cytoskeleton</keyword>
<dbReference type="InterPro" id="IPR036936">
    <property type="entry name" value="CRIB_dom_sf"/>
</dbReference>
<feature type="region of interest" description="Disordered" evidence="5">
    <location>
        <begin position="233"/>
        <end position="324"/>
    </location>
</feature>
<feature type="compositionally biased region" description="Pro residues" evidence="5">
    <location>
        <begin position="255"/>
        <end position="300"/>
    </location>
</feature>
<protein>
    <recommendedName>
        <fullName evidence="10">WH1-domain-containing protein</fullName>
    </recommendedName>
</protein>
<dbReference type="SUPFAM" id="SSF50729">
    <property type="entry name" value="PH domain-like"/>
    <property type="match status" value="1"/>
</dbReference>
<feature type="domain" description="WH1" evidence="7">
    <location>
        <begin position="19"/>
        <end position="131"/>
    </location>
</feature>
<dbReference type="SMART" id="SM00461">
    <property type="entry name" value="WH1"/>
    <property type="match status" value="1"/>
</dbReference>
<accession>A0ABR2WAL8</accession>
<name>A0ABR2WAL8_9FUNG</name>
<dbReference type="InterPro" id="IPR000697">
    <property type="entry name" value="WH1/EVH1_dom"/>
</dbReference>
<evidence type="ECO:0000256" key="3">
    <source>
        <dbReference type="ARBA" id="ARBA00022553"/>
    </source>
</evidence>
<keyword evidence="9" id="KW-1185">Reference proteome</keyword>
<evidence type="ECO:0000313" key="9">
    <source>
        <dbReference type="Proteomes" id="UP001479436"/>
    </source>
</evidence>
<dbReference type="PANTHER" id="PTHR11202:SF36">
    <property type="entry name" value="ACTIN NUCLEATION-PROMOTING FACTOR WASL"/>
    <property type="match status" value="1"/>
</dbReference>
<dbReference type="CDD" id="cd01205">
    <property type="entry name" value="EVH1_WASP-like"/>
    <property type="match status" value="1"/>
</dbReference>
<dbReference type="PROSITE" id="PS50229">
    <property type="entry name" value="WH1"/>
    <property type="match status" value="1"/>
</dbReference>
<evidence type="ECO:0000256" key="5">
    <source>
        <dbReference type="SAM" id="MobiDB-lite"/>
    </source>
</evidence>
<dbReference type="Pfam" id="PF00786">
    <property type="entry name" value="PBD"/>
    <property type="match status" value="1"/>
</dbReference>
<evidence type="ECO:0000313" key="8">
    <source>
        <dbReference type="EMBL" id="KAK9728722.1"/>
    </source>
</evidence>
<feature type="compositionally biased region" description="Pro residues" evidence="5">
    <location>
        <begin position="311"/>
        <end position="324"/>
    </location>
</feature>
<dbReference type="EMBL" id="JASJQH010006892">
    <property type="protein sequence ID" value="KAK9728722.1"/>
    <property type="molecule type" value="Genomic_DNA"/>
</dbReference>
<evidence type="ECO:0000259" key="7">
    <source>
        <dbReference type="PROSITE" id="PS50229"/>
    </source>
</evidence>
<evidence type="ECO:0000256" key="4">
    <source>
        <dbReference type="ARBA" id="ARBA00023212"/>
    </source>
</evidence>
<reference evidence="8 9" key="1">
    <citation type="submission" date="2023-04" db="EMBL/GenBank/DDBJ databases">
        <title>Genome of Basidiobolus ranarum AG-B5.</title>
        <authorList>
            <person name="Stajich J.E."/>
            <person name="Carter-House D."/>
            <person name="Gryganskyi A."/>
        </authorList>
    </citation>
    <scope>NUCLEOTIDE SEQUENCE [LARGE SCALE GENOMIC DNA]</scope>
    <source>
        <strain evidence="8 9">AG-B5</strain>
    </source>
</reference>
<sequence length="324" mass="35314">MPSKTLPKAEDKAKIKNALPASQNKILTATVAKLYIAYPDPNAWNYTGIMGALAFVSDKTASGSYFFRIVDLNGNNGILWEQELYKGFQYIEERPVFHTFALENCLAAFAFADEEEARTFYKKVARREEGTQLQKSATLRESSSKPAKSGLFFTQSRASGKKIRGKLDKSMISGPSDFRHVGHIGFDPETGFSTENIDPEWMKLFDKLGQLGVSKEQLQDKETQKFIYEYVQARGGPDNPADNHSSGTSNNQKNIPPPPPVSRNQAPPPPPSRGAKGAPPPPPPPPPVPGQGIPPPPPVVPNMSHSTSMGAPPPPPHPHPPPTS</sequence>
<evidence type="ECO:0000259" key="6">
    <source>
        <dbReference type="PROSITE" id="PS50108"/>
    </source>
</evidence>
<feature type="compositionally biased region" description="Polar residues" evidence="5">
    <location>
        <begin position="242"/>
        <end position="254"/>
    </location>
</feature>
<dbReference type="InterPro" id="IPR033927">
    <property type="entry name" value="WASPfam_EVH1"/>
</dbReference>
<dbReference type="InterPro" id="IPR000095">
    <property type="entry name" value="CRIB_dom"/>
</dbReference>
<organism evidence="8 9">
    <name type="scientific">Basidiobolus ranarum</name>
    <dbReference type="NCBI Taxonomy" id="34480"/>
    <lineage>
        <taxon>Eukaryota</taxon>
        <taxon>Fungi</taxon>
        <taxon>Fungi incertae sedis</taxon>
        <taxon>Zoopagomycota</taxon>
        <taxon>Entomophthoromycotina</taxon>
        <taxon>Basidiobolomycetes</taxon>
        <taxon>Basidiobolales</taxon>
        <taxon>Basidiobolaceae</taxon>
        <taxon>Basidiobolus</taxon>
    </lineage>
</organism>
<evidence type="ECO:0008006" key="10">
    <source>
        <dbReference type="Google" id="ProtNLM"/>
    </source>
</evidence>
<dbReference type="SUPFAM" id="SSF47912">
    <property type="entry name" value="Wiscott-Aldrich syndrome protein, WASP, C-terminal domain"/>
    <property type="match status" value="1"/>
</dbReference>
<keyword evidence="3" id="KW-0597">Phosphoprotein</keyword>
<dbReference type="PROSITE" id="PS50108">
    <property type="entry name" value="CRIB"/>
    <property type="match status" value="1"/>
</dbReference>
<dbReference type="SMART" id="SM00285">
    <property type="entry name" value="PBD"/>
    <property type="match status" value="1"/>
</dbReference>
<dbReference type="InterPro" id="IPR011026">
    <property type="entry name" value="WAS_C"/>
</dbReference>
<evidence type="ECO:0000256" key="2">
    <source>
        <dbReference type="ARBA" id="ARBA00022490"/>
    </source>
</evidence>
<dbReference type="Pfam" id="PF00568">
    <property type="entry name" value="WH1"/>
    <property type="match status" value="1"/>
</dbReference>
<keyword evidence="2" id="KW-0963">Cytoplasm</keyword>
<comment type="subcellular location">
    <subcellularLocation>
        <location evidence="1">Cytoplasm</location>
        <location evidence="1">Cytoskeleton</location>
    </subcellularLocation>
</comment>
<dbReference type="Gene3D" id="3.90.810.10">
    <property type="entry name" value="CRIB domain"/>
    <property type="match status" value="1"/>
</dbReference>
<evidence type="ECO:0000256" key="1">
    <source>
        <dbReference type="ARBA" id="ARBA00004245"/>
    </source>
</evidence>
<dbReference type="Gene3D" id="2.30.29.30">
    <property type="entry name" value="Pleckstrin-homology domain (PH domain)/Phosphotyrosine-binding domain (PTB)"/>
    <property type="match status" value="1"/>
</dbReference>
<dbReference type="Proteomes" id="UP001479436">
    <property type="component" value="Unassembled WGS sequence"/>
</dbReference>
<dbReference type="CDD" id="cd00132">
    <property type="entry name" value="CRIB"/>
    <property type="match status" value="1"/>
</dbReference>
<dbReference type="PANTHER" id="PTHR11202">
    <property type="entry name" value="SPROUTY-RELATED, EVH1 DOMAIN-CONTAINING PROTEIN FAMILY MEMBER"/>
    <property type="match status" value="1"/>
</dbReference>
<gene>
    <name evidence="8" type="ORF">K7432_000868</name>
</gene>
<dbReference type="InterPro" id="IPR011993">
    <property type="entry name" value="PH-like_dom_sf"/>
</dbReference>
<comment type="caution">
    <text evidence="8">The sequence shown here is derived from an EMBL/GenBank/DDBJ whole genome shotgun (WGS) entry which is preliminary data.</text>
</comment>
<proteinExistence type="predicted"/>
<feature type="domain" description="CRIB" evidence="6">
    <location>
        <begin position="172"/>
        <end position="185"/>
    </location>
</feature>